<comment type="caution">
    <text evidence="1">The sequence shown here is derived from an EMBL/GenBank/DDBJ whole genome shotgun (WGS) entry which is preliminary data.</text>
</comment>
<keyword evidence="2" id="KW-1185">Reference proteome</keyword>
<name>A0AAE1HAP7_9NEOP</name>
<reference evidence="1" key="1">
    <citation type="submission" date="2021-07" db="EMBL/GenBank/DDBJ databases">
        <authorList>
            <person name="Catto M.A."/>
            <person name="Jacobson A."/>
            <person name="Kennedy G."/>
            <person name="Labadie P."/>
            <person name="Hunt B.G."/>
            <person name="Srinivasan R."/>
        </authorList>
    </citation>
    <scope>NUCLEOTIDE SEQUENCE</scope>
    <source>
        <strain evidence="1">PL_HMW_Pooled</strain>
        <tissue evidence="1">Head</tissue>
    </source>
</reference>
<evidence type="ECO:0000313" key="1">
    <source>
        <dbReference type="EMBL" id="KAK3917907.1"/>
    </source>
</evidence>
<dbReference type="AlphaFoldDB" id="A0AAE1HAP7"/>
<protein>
    <submittedName>
        <fullName evidence="1">Protein pangolin, isoforms A/H/I/S</fullName>
    </submittedName>
</protein>
<reference evidence="1" key="2">
    <citation type="journal article" date="2023" name="BMC Genomics">
        <title>Pest status, molecular evolution, and epigenetic factors derived from the genome assembly of Frankliniella fusca, a thysanopteran phytovirus vector.</title>
        <authorList>
            <person name="Catto M.A."/>
            <person name="Labadie P.E."/>
            <person name="Jacobson A.L."/>
            <person name="Kennedy G.G."/>
            <person name="Srinivasan R."/>
            <person name="Hunt B.G."/>
        </authorList>
    </citation>
    <scope>NUCLEOTIDE SEQUENCE</scope>
    <source>
        <strain evidence="1">PL_HMW_Pooled</strain>
    </source>
</reference>
<evidence type="ECO:0000313" key="2">
    <source>
        <dbReference type="Proteomes" id="UP001219518"/>
    </source>
</evidence>
<dbReference type="EMBL" id="JAHWGI010000807">
    <property type="protein sequence ID" value="KAK3917907.1"/>
    <property type="molecule type" value="Genomic_DNA"/>
</dbReference>
<proteinExistence type="predicted"/>
<gene>
    <name evidence="1" type="ORF">KUF71_007329</name>
</gene>
<accession>A0AAE1HAP7</accession>
<organism evidence="1 2">
    <name type="scientific">Frankliniella fusca</name>
    <dbReference type="NCBI Taxonomy" id="407009"/>
    <lineage>
        <taxon>Eukaryota</taxon>
        <taxon>Metazoa</taxon>
        <taxon>Ecdysozoa</taxon>
        <taxon>Arthropoda</taxon>
        <taxon>Hexapoda</taxon>
        <taxon>Insecta</taxon>
        <taxon>Pterygota</taxon>
        <taxon>Neoptera</taxon>
        <taxon>Paraneoptera</taxon>
        <taxon>Thysanoptera</taxon>
        <taxon>Terebrantia</taxon>
        <taxon>Thripoidea</taxon>
        <taxon>Thripidae</taxon>
        <taxon>Frankliniella</taxon>
    </lineage>
</organism>
<sequence>MKRVVDAQMFTLKFDPVSTLDPAQVESKSFRSTVRNSCTGKLEPTPHSSSFNMGYLVSPYPYHNGAGGPIPVSMADVYPFLLWSALFAES</sequence>
<dbReference type="Proteomes" id="UP001219518">
    <property type="component" value="Unassembled WGS sequence"/>
</dbReference>